<reference evidence="2 3" key="1">
    <citation type="submission" date="2017-10" db="EMBL/GenBank/DDBJ databases">
        <authorList>
            <consortium name="Urmite Genomes"/>
        </authorList>
    </citation>
    <scope>NUCLEOTIDE SEQUENCE [LARGE SCALE GENOMIC DNA]</scope>
    <source>
        <strain evidence="2 3">FB-527</strain>
    </source>
</reference>
<name>A0A7Z7IHV0_9MYCO</name>
<dbReference type="PROSITE" id="PS51257">
    <property type="entry name" value="PROKAR_LIPOPROTEIN"/>
    <property type="match status" value="1"/>
</dbReference>
<comment type="caution">
    <text evidence="2">The sequence shown here is derived from an EMBL/GenBank/DDBJ whole genome shotgun (WGS) entry which is preliminary data.</text>
</comment>
<organism evidence="2 3">
    <name type="scientific">Mycobacterium simulans</name>
    <dbReference type="NCBI Taxonomy" id="627089"/>
    <lineage>
        <taxon>Bacteria</taxon>
        <taxon>Bacillati</taxon>
        <taxon>Actinomycetota</taxon>
        <taxon>Actinomycetes</taxon>
        <taxon>Mycobacteriales</taxon>
        <taxon>Mycobacteriaceae</taxon>
        <taxon>Mycobacterium</taxon>
    </lineage>
</organism>
<evidence type="ECO:0000313" key="2">
    <source>
        <dbReference type="EMBL" id="SOJ53738.1"/>
    </source>
</evidence>
<gene>
    <name evidence="2" type="ORF">MSIMFB_01237</name>
</gene>
<sequence>MSRGEVVTRPFTDVDNTSHDGHAGAVGSAVTACTTRVPSGKRSTHSTPHTWQPKQQCRSVEHGPWFPFVRLNASQHSDFRRPRASNFTDTPMRAKSQLPAYDSRAAITAWRRPTTTPSLRWPLRHPPTACISSAQRQGRSSSMHCGHSAWSGLLPALPTRSPKPANRWSTRDRQSPAPSGMTTIERRNGSDWVTRECFQVWRSRA</sequence>
<evidence type="ECO:0000256" key="1">
    <source>
        <dbReference type="SAM" id="MobiDB-lite"/>
    </source>
</evidence>
<dbReference type="Proteomes" id="UP000554965">
    <property type="component" value="Unassembled WGS sequence"/>
</dbReference>
<dbReference type="AlphaFoldDB" id="A0A7Z7IHV0"/>
<accession>A0A7Z7IHV0</accession>
<dbReference type="EMBL" id="OCTY01000002">
    <property type="protein sequence ID" value="SOJ53738.1"/>
    <property type="molecule type" value="Genomic_DNA"/>
</dbReference>
<feature type="region of interest" description="Disordered" evidence="1">
    <location>
        <begin position="1"/>
        <end position="25"/>
    </location>
</feature>
<feature type="region of interest" description="Disordered" evidence="1">
    <location>
        <begin position="153"/>
        <end position="188"/>
    </location>
</feature>
<keyword evidence="3" id="KW-1185">Reference proteome</keyword>
<proteinExistence type="predicted"/>
<protein>
    <submittedName>
        <fullName evidence="2">Uncharacterized protein</fullName>
    </submittedName>
</protein>
<evidence type="ECO:0000313" key="3">
    <source>
        <dbReference type="Proteomes" id="UP000554965"/>
    </source>
</evidence>